<dbReference type="Gene3D" id="3.40.50.12370">
    <property type="match status" value="1"/>
</dbReference>
<feature type="domain" description="UspA" evidence="2">
    <location>
        <begin position="4"/>
        <end position="133"/>
    </location>
</feature>
<comment type="caution">
    <text evidence="3">The sequence shown here is derived from an EMBL/GenBank/DDBJ whole genome shotgun (WGS) entry which is preliminary data.</text>
</comment>
<feature type="domain" description="UspA" evidence="2">
    <location>
        <begin position="146"/>
        <end position="260"/>
    </location>
</feature>
<evidence type="ECO:0000256" key="1">
    <source>
        <dbReference type="ARBA" id="ARBA00008791"/>
    </source>
</evidence>
<dbReference type="PANTHER" id="PTHR46268">
    <property type="entry name" value="STRESS RESPONSE PROTEIN NHAX"/>
    <property type="match status" value="1"/>
</dbReference>
<proteinExistence type="inferred from homology"/>
<organism evidence="3 4">
    <name type="scientific">Antrihabitans stalactiti</name>
    <dbReference type="NCBI Taxonomy" id="2584121"/>
    <lineage>
        <taxon>Bacteria</taxon>
        <taxon>Bacillati</taxon>
        <taxon>Actinomycetota</taxon>
        <taxon>Actinomycetes</taxon>
        <taxon>Mycobacteriales</taxon>
        <taxon>Nocardiaceae</taxon>
        <taxon>Antrihabitans</taxon>
    </lineage>
</organism>
<dbReference type="PRINTS" id="PR01438">
    <property type="entry name" value="UNVRSLSTRESS"/>
</dbReference>
<keyword evidence="4" id="KW-1185">Reference proteome</keyword>
<reference evidence="3 4" key="1">
    <citation type="submission" date="2019-05" db="EMBL/GenBank/DDBJ databases">
        <authorList>
            <person name="Lee S.D."/>
        </authorList>
    </citation>
    <scope>NUCLEOTIDE SEQUENCE [LARGE SCALE GENOMIC DNA]</scope>
    <source>
        <strain evidence="3 4">YC2-7</strain>
    </source>
</reference>
<accession>A0A848KIX9</accession>
<dbReference type="EMBL" id="VCQU01000005">
    <property type="protein sequence ID" value="NMN96632.1"/>
    <property type="molecule type" value="Genomic_DNA"/>
</dbReference>
<dbReference type="CDD" id="cd00293">
    <property type="entry name" value="USP-like"/>
    <property type="match status" value="2"/>
</dbReference>
<gene>
    <name evidence="3" type="ORF">FGL95_16460</name>
</gene>
<dbReference type="RefSeq" id="WP_169588741.1">
    <property type="nucleotide sequence ID" value="NZ_VCQU01000005.1"/>
</dbReference>
<protein>
    <submittedName>
        <fullName evidence="3">Universal stress protein</fullName>
    </submittedName>
</protein>
<reference evidence="3 4" key="2">
    <citation type="submission" date="2020-06" db="EMBL/GenBank/DDBJ databases">
        <title>Antribacter stalactiti gen. nov., sp. nov., a new member of the family Nacardiaceae isolated from a cave.</title>
        <authorList>
            <person name="Kim I.S."/>
        </authorList>
    </citation>
    <scope>NUCLEOTIDE SEQUENCE [LARGE SCALE GENOMIC DNA]</scope>
    <source>
        <strain evidence="3 4">YC2-7</strain>
    </source>
</reference>
<evidence type="ECO:0000313" key="3">
    <source>
        <dbReference type="EMBL" id="NMN96632.1"/>
    </source>
</evidence>
<name>A0A848KIX9_9NOCA</name>
<comment type="similarity">
    <text evidence="1">Belongs to the universal stress protein A family.</text>
</comment>
<dbReference type="InterPro" id="IPR006016">
    <property type="entry name" value="UspA"/>
</dbReference>
<sequence>MISYRGVLIGADGSSESAPAIEAGGVVAAALGVPAVVITVWDGFTNVPEGESYEWALAIGDAAVKVVEDAGATDVTSLQPTGSAAEVLVEVAEEHPDFLLVIGGASLHRATSRVAGSVANRLSHHSPADVLFVQGPLPRAGGAVGLTTDGSATSRHAVRRGLELTLALGATPHLVTVAKDLEEGGRLMSASLGELGIDEPDLVVERDVLTGLLPAKTLIDAASDYGILAIGNRSMSGPSRLLGSVANKVTHSAHTNLLLVNTSRD</sequence>
<evidence type="ECO:0000313" key="4">
    <source>
        <dbReference type="Proteomes" id="UP000535543"/>
    </source>
</evidence>
<dbReference type="InterPro" id="IPR006015">
    <property type="entry name" value="Universal_stress_UspA"/>
</dbReference>
<dbReference type="AlphaFoldDB" id="A0A848KIX9"/>
<evidence type="ECO:0000259" key="2">
    <source>
        <dbReference type="Pfam" id="PF00582"/>
    </source>
</evidence>
<dbReference type="Proteomes" id="UP000535543">
    <property type="component" value="Unassembled WGS sequence"/>
</dbReference>
<dbReference type="PANTHER" id="PTHR46268:SF6">
    <property type="entry name" value="UNIVERSAL STRESS PROTEIN UP12"/>
    <property type="match status" value="1"/>
</dbReference>
<dbReference type="SUPFAM" id="SSF52402">
    <property type="entry name" value="Adenine nucleotide alpha hydrolases-like"/>
    <property type="match status" value="2"/>
</dbReference>
<dbReference type="Pfam" id="PF00582">
    <property type="entry name" value="Usp"/>
    <property type="match status" value="2"/>
</dbReference>